<reference evidence="4 5" key="1">
    <citation type="submission" date="2019-07" db="EMBL/GenBank/DDBJ databases">
        <title>Genomic Encyclopedia of Archaeal and Bacterial Type Strains, Phase II (KMG-II): from individual species to whole genera.</title>
        <authorList>
            <person name="Goeker M."/>
        </authorList>
    </citation>
    <scope>NUCLEOTIDE SEQUENCE [LARGE SCALE GENOMIC DNA]</scope>
    <source>
        <strain evidence="4 5">DSM 17527</strain>
    </source>
</reference>
<gene>
    <name evidence="4" type="ORF">BD809_10468</name>
</gene>
<dbReference type="SUPFAM" id="SSF49764">
    <property type="entry name" value="HSP20-like chaperones"/>
    <property type="match status" value="1"/>
</dbReference>
<dbReference type="InterPro" id="IPR002068">
    <property type="entry name" value="A-crystallin/Hsp20_dom"/>
</dbReference>
<protein>
    <submittedName>
        <fullName evidence="4">Heat shock protein Hsp20</fullName>
    </submittedName>
</protein>
<dbReference type="CDD" id="cd06464">
    <property type="entry name" value="ACD_sHsps-like"/>
    <property type="match status" value="1"/>
</dbReference>
<evidence type="ECO:0000256" key="2">
    <source>
        <dbReference type="RuleBase" id="RU003616"/>
    </source>
</evidence>
<dbReference type="OrthoDB" id="9814487at2"/>
<name>A0A5S5C7E4_9FLAO</name>
<dbReference type="PANTHER" id="PTHR11527">
    <property type="entry name" value="HEAT-SHOCK PROTEIN 20 FAMILY MEMBER"/>
    <property type="match status" value="1"/>
</dbReference>
<dbReference type="PROSITE" id="PS01031">
    <property type="entry name" value="SHSP"/>
    <property type="match status" value="1"/>
</dbReference>
<sequence>MSLINFSKKRFPWINDNVSNWLDTNEFFSDDFFVKDRDLPAMNVKEHKDDFEIELAVPGYSKEDIEVTMEDDMLHVCAKSKKEEVEEDETYTRREFNYREFDRKLQLPNTIDQKKDVKATYKNGILKFKLPKKEEAKELPKKIIQIG</sequence>
<feature type="domain" description="SHSP" evidence="3">
    <location>
        <begin position="33"/>
        <end position="147"/>
    </location>
</feature>
<keyword evidence="4" id="KW-0346">Stress response</keyword>
<evidence type="ECO:0000259" key="3">
    <source>
        <dbReference type="PROSITE" id="PS01031"/>
    </source>
</evidence>
<evidence type="ECO:0000256" key="1">
    <source>
        <dbReference type="PROSITE-ProRule" id="PRU00285"/>
    </source>
</evidence>
<dbReference type="AlphaFoldDB" id="A0A5S5C7E4"/>
<organism evidence="4 5">
    <name type="scientific">Aquimarina intermedia</name>
    <dbReference type="NCBI Taxonomy" id="350814"/>
    <lineage>
        <taxon>Bacteria</taxon>
        <taxon>Pseudomonadati</taxon>
        <taxon>Bacteroidota</taxon>
        <taxon>Flavobacteriia</taxon>
        <taxon>Flavobacteriales</taxon>
        <taxon>Flavobacteriaceae</taxon>
        <taxon>Aquimarina</taxon>
    </lineage>
</organism>
<dbReference type="InterPro" id="IPR008978">
    <property type="entry name" value="HSP20-like_chaperone"/>
</dbReference>
<proteinExistence type="inferred from homology"/>
<dbReference type="RefSeq" id="WP_148782368.1">
    <property type="nucleotide sequence ID" value="NZ_VNHU01000004.1"/>
</dbReference>
<dbReference type="Pfam" id="PF00011">
    <property type="entry name" value="HSP20"/>
    <property type="match status" value="1"/>
</dbReference>
<accession>A0A5S5C7E4</accession>
<dbReference type="EMBL" id="VNHU01000004">
    <property type="protein sequence ID" value="TYP74250.1"/>
    <property type="molecule type" value="Genomic_DNA"/>
</dbReference>
<comment type="caution">
    <text evidence="4">The sequence shown here is derived from an EMBL/GenBank/DDBJ whole genome shotgun (WGS) entry which is preliminary data.</text>
</comment>
<comment type="similarity">
    <text evidence="1 2">Belongs to the small heat shock protein (HSP20) family.</text>
</comment>
<dbReference type="InterPro" id="IPR031107">
    <property type="entry name" value="Small_HSP"/>
</dbReference>
<dbReference type="Proteomes" id="UP000324376">
    <property type="component" value="Unassembled WGS sequence"/>
</dbReference>
<evidence type="ECO:0000313" key="5">
    <source>
        <dbReference type="Proteomes" id="UP000324376"/>
    </source>
</evidence>
<dbReference type="Gene3D" id="2.60.40.790">
    <property type="match status" value="1"/>
</dbReference>
<keyword evidence="5" id="KW-1185">Reference proteome</keyword>
<evidence type="ECO:0000313" key="4">
    <source>
        <dbReference type="EMBL" id="TYP74250.1"/>
    </source>
</evidence>